<reference evidence="3" key="1">
    <citation type="journal article" date="2011" name="Nature">
        <title>Genome sequence and analysis of the tuber crop potato.</title>
        <authorList>
            <consortium name="The Potato Genome Sequencing Consortium"/>
        </authorList>
    </citation>
    <scope>NUCLEOTIDE SEQUENCE [LARGE SCALE GENOMIC DNA]</scope>
    <source>
        <strain evidence="3">cv. DM1-3 516 R44</strain>
    </source>
</reference>
<dbReference type="Gramene" id="PGSC0003DMT400026912">
    <property type="protein sequence ID" value="PGSC0003DMT400026912"/>
    <property type="gene ID" value="PGSC0003DMG400010379"/>
</dbReference>
<dbReference type="Proteomes" id="UP000011115">
    <property type="component" value="Unassembled WGS sequence"/>
</dbReference>
<evidence type="ECO:0000256" key="1">
    <source>
        <dbReference type="SAM" id="MobiDB-lite"/>
    </source>
</evidence>
<organism evidence="2 3">
    <name type="scientific">Solanum tuberosum</name>
    <name type="common">Potato</name>
    <dbReference type="NCBI Taxonomy" id="4113"/>
    <lineage>
        <taxon>Eukaryota</taxon>
        <taxon>Viridiplantae</taxon>
        <taxon>Streptophyta</taxon>
        <taxon>Embryophyta</taxon>
        <taxon>Tracheophyta</taxon>
        <taxon>Spermatophyta</taxon>
        <taxon>Magnoliopsida</taxon>
        <taxon>eudicotyledons</taxon>
        <taxon>Gunneridae</taxon>
        <taxon>Pentapetalae</taxon>
        <taxon>asterids</taxon>
        <taxon>lamiids</taxon>
        <taxon>Solanales</taxon>
        <taxon>Solanaceae</taxon>
        <taxon>Solanoideae</taxon>
        <taxon>Solaneae</taxon>
        <taxon>Solanum</taxon>
    </lineage>
</organism>
<protein>
    <submittedName>
        <fullName evidence="2">Uncharacterized protein</fullName>
    </submittedName>
</protein>
<feature type="compositionally biased region" description="Basic and acidic residues" evidence="1">
    <location>
        <begin position="79"/>
        <end position="89"/>
    </location>
</feature>
<feature type="compositionally biased region" description="Basic and acidic residues" evidence="1">
    <location>
        <begin position="121"/>
        <end position="131"/>
    </location>
</feature>
<dbReference type="AlphaFoldDB" id="M1ANV9"/>
<feature type="region of interest" description="Disordered" evidence="1">
    <location>
        <begin position="37"/>
        <end position="131"/>
    </location>
</feature>
<dbReference type="InParanoid" id="M1ANV9"/>
<proteinExistence type="predicted"/>
<sequence length="131" mass="14304">MGCLSKSEKMEKAIYVQSISTEKGGGGDPYMLFRSIRRGGPRDPSRAVNYLTGHTGARGGESESPRLRHPTTEPSTGHGLDDGLWEGRVRAHGRGPENQQLLDHGARSVSRSVVPLTAHQRGRDKSVKLFK</sequence>
<dbReference type="PaxDb" id="4113-PGSC0003DMT400026912"/>
<evidence type="ECO:0000313" key="3">
    <source>
        <dbReference type="Proteomes" id="UP000011115"/>
    </source>
</evidence>
<evidence type="ECO:0000313" key="2">
    <source>
        <dbReference type="EnsemblPlants" id="PGSC0003DMT400026912"/>
    </source>
</evidence>
<dbReference type="HOGENOM" id="CLU_1931253_0_0_1"/>
<name>M1ANV9_SOLTU</name>
<keyword evidence="3" id="KW-1185">Reference proteome</keyword>
<dbReference type="EnsemblPlants" id="PGSC0003DMT400026912">
    <property type="protein sequence ID" value="PGSC0003DMT400026912"/>
    <property type="gene ID" value="PGSC0003DMG400010379"/>
</dbReference>
<reference evidence="2" key="2">
    <citation type="submission" date="2015-06" db="UniProtKB">
        <authorList>
            <consortium name="EnsemblPlants"/>
        </authorList>
    </citation>
    <scope>IDENTIFICATION</scope>
    <source>
        <strain evidence="2">DM1-3 516 R44</strain>
    </source>
</reference>
<accession>M1ANV9</accession>